<dbReference type="PATRIC" id="fig|1195244.3.peg.2022"/>
<dbReference type="RefSeq" id="WP_021462250.1">
    <property type="nucleotide sequence ID" value="NZ_AVOX01000055.1"/>
</dbReference>
<evidence type="ECO:0000313" key="2">
    <source>
        <dbReference type="Proteomes" id="UP000016529"/>
    </source>
</evidence>
<dbReference type="Proteomes" id="UP000016529">
    <property type="component" value="Unassembled WGS sequence"/>
</dbReference>
<protein>
    <submittedName>
        <fullName evidence="1">Uncharacterized protein</fullName>
    </submittedName>
</protein>
<dbReference type="EMBL" id="AVOX01000055">
    <property type="protein sequence ID" value="ERF77597.1"/>
    <property type="molecule type" value="Genomic_DNA"/>
</dbReference>
<sequence length="123" mass="14419">MYYQKVYNTIPRLYMGGVSEHLADWEDILLHFDMSVEDDEVWEIARGCKEIPHLGNIYQSLIIGRLTSLFFEQLDLAEDDERIKVFTFVNDFDSHFCINGEAINTLDEFMAKVDDIKSTLHQH</sequence>
<dbReference type="AlphaFoldDB" id="U1GIV5"/>
<evidence type="ECO:0000313" key="1">
    <source>
        <dbReference type="EMBL" id="ERF77597.1"/>
    </source>
</evidence>
<reference evidence="1 2" key="1">
    <citation type="journal article" date="2013" name="Genome Announc.">
        <title>Draft Genome Sequence of Gallibacterium anatis bv. haemolytica 12656-12 Liver, an Isolate Obtained from the Liver of a Septicemic Chicken.</title>
        <authorList>
            <person name="Kudirkiene E."/>
            <person name="Christensen H."/>
            <person name="Bojesen A.M."/>
        </authorList>
    </citation>
    <scope>NUCLEOTIDE SEQUENCE [LARGE SCALE GENOMIC DNA]</scope>
    <source>
        <strain evidence="1">12656/12</strain>
    </source>
</reference>
<organism evidence="1 2">
    <name type="scientific">Gallibacterium anatis 12656/12</name>
    <dbReference type="NCBI Taxonomy" id="1195244"/>
    <lineage>
        <taxon>Bacteria</taxon>
        <taxon>Pseudomonadati</taxon>
        <taxon>Pseudomonadota</taxon>
        <taxon>Gammaproteobacteria</taxon>
        <taxon>Pasteurellales</taxon>
        <taxon>Pasteurellaceae</taxon>
        <taxon>Gallibacterium</taxon>
    </lineage>
</organism>
<name>U1GIV5_9PAST</name>
<accession>U1GIV5</accession>
<comment type="caution">
    <text evidence="1">The sequence shown here is derived from an EMBL/GenBank/DDBJ whole genome shotgun (WGS) entry which is preliminary data.</text>
</comment>
<proteinExistence type="predicted"/>
<gene>
    <name evidence="1" type="ORF">N561_10550</name>
</gene>